<sequence length="137" mass="15556">MQKGWIKKQKSGNIGPSEELFDSLIGRGDKKTLAADSKIFLKTGDDNNFRLVDITDQYHALIKKVDELEKKLTKEGNVLLTVSEVSELFRCHEQHVRNMKSKGKFREGRHYINFGGKVLFVKENLCKDFGLRVGNGG</sequence>
<comment type="caution">
    <text evidence="1">The sequence shown here is derived from an EMBL/GenBank/DDBJ whole genome shotgun (WGS) entry which is preliminary data.</text>
</comment>
<name>A0A5D0MR28_FLESI</name>
<gene>
    <name evidence="1" type="ORF">FXF49_03440</name>
</gene>
<reference evidence="1 2" key="1">
    <citation type="submission" date="2019-08" db="EMBL/GenBank/DDBJ databases">
        <title>Genomic characterization of a novel candidate phylum (ARYD3) from a high temperature, high salinity tertiary oil reservoir in north central Oklahoma, USA.</title>
        <authorList>
            <person name="Youssef N.H."/>
            <person name="Yadav A."/>
            <person name="Elshahed M.S."/>
        </authorList>
    </citation>
    <scope>NUCLEOTIDE SEQUENCE [LARGE SCALE GENOMIC DNA]</scope>
    <source>
        <strain evidence="1">ARYD1</strain>
    </source>
</reference>
<evidence type="ECO:0000313" key="2">
    <source>
        <dbReference type="Proteomes" id="UP000323337"/>
    </source>
</evidence>
<accession>A0A5D0MR28</accession>
<evidence type="ECO:0000313" key="1">
    <source>
        <dbReference type="EMBL" id="TYB33938.1"/>
    </source>
</evidence>
<organism evidence="1 2">
    <name type="scientific">Flexistipes sinusarabici</name>
    <dbReference type="NCBI Taxonomy" id="2352"/>
    <lineage>
        <taxon>Bacteria</taxon>
        <taxon>Pseudomonadati</taxon>
        <taxon>Deferribacterota</taxon>
        <taxon>Deferribacteres</taxon>
        <taxon>Deferribacterales</taxon>
        <taxon>Flexistipitaceae</taxon>
        <taxon>Flexistipes</taxon>
    </lineage>
</organism>
<proteinExistence type="predicted"/>
<dbReference type="Proteomes" id="UP000323337">
    <property type="component" value="Unassembled WGS sequence"/>
</dbReference>
<dbReference type="RefSeq" id="WP_303700512.1">
    <property type="nucleotide sequence ID" value="NZ_VSIV01000084.1"/>
</dbReference>
<dbReference type="AlphaFoldDB" id="A0A5D0MR28"/>
<protein>
    <submittedName>
        <fullName evidence="1">Helix-turn-helix domain-containing protein</fullName>
    </submittedName>
</protein>
<dbReference type="EMBL" id="VSIV01000084">
    <property type="protein sequence ID" value="TYB33938.1"/>
    <property type="molecule type" value="Genomic_DNA"/>
</dbReference>